<dbReference type="GO" id="GO:0005524">
    <property type="term" value="F:ATP binding"/>
    <property type="evidence" value="ECO:0007669"/>
    <property type="project" value="UniProtKB-KW"/>
</dbReference>
<protein>
    <submittedName>
        <fullName evidence="5">Fic family protein</fullName>
    </submittedName>
</protein>
<evidence type="ECO:0000256" key="2">
    <source>
        <dbReference type="PIRSR" id="PIRSR640198-2"/>
    </source>
</evidence>
<dbReference type="PANTHER" id="PTHR13504">
    <property type="entry name" value="FIDO DOMAIN-CONTAINING PROTEIN DDB_G0283145"/>
    <property type="match status" value="1"/>
</dbReference>
<evidence type="ECO:0000259" key="4">
    <source>
        <dbReference type="PROSITE" id="PS51459"/>
    </source>
</evidence>
<dbReference type="Gene3D" id="1.10.3290.10">
    <property type="entry name" value="Fido-like domain"/>
    <property type="match status" value="1"/>
</dbReference>
<dbReference type="KEGG" id="nod:FOH10_02395"/>
<dbReference type="Proteomes" id="UP000317039">
    <property type="component" value="Chromosome"/>
</dbReference>
<dbReference type="InterPro" id="IPR040198">
    <property type="entry name" value="Fido_containing"/>
</dbReference>
<dbReference type="EMBL" id="CP041695">
    <property type="protein sequence ID" value="QDP83145.1"/>
    <property type="molecule type" value="Genomic_DNA"/>
</dbReference>
<feature type="binding site" evidence="2">
    <location>
        <begin position="227"/>
        <end position="234"/>
    </location>
    <ligand>
        <name>ATP</name>
        <dbReference type="ChEBI" id="CHEBI:30616"/>
    </ligand>
</feature>
<evidence type="ECO:0000313" key="6">
    <source>
        <dbReference type="Proteomes" id="UP000317039"/>
    </source>
</evidence>
<accession>A0A516NW67</accession>
<dbReference type="Pfam" id="PF02661">
    <property type="entry name" value="Fic"/>
    <property type="match status" value="1"/>
</dbReference>
<feature type="active site" evidence="1">
    <location>
        <position position="223"/>
    </location>
</feature>
<feature type="region of interest" description="Disordered" evidence="3">
    <location>
        <begin position="1"/>
        <end position="24"/>
    </location>
</feature>
<feature type="domain" description="Fido" evidence="4">
    <location>
        <begin position="137"/>
        <end position="286"/>
    </location>
</feature>
<evidence type="ECO:0000313" key="5">
    <source>
        <dbReference type="EMBL" id="QDP83145.1"/>
    </source>
</evidence>
<evidence type="ECO:0000256" key="3">
    <source>
        <dbReference type="SAM" id="MobiDB-lite"/>
    </source>
</evidence>
<dbReference type="InterPro" id="IPR036597">
    <property type="entry name" value="Fido-like_dom_sf"/>
</dbReference>
<organism evidence="5 6">
    <name type="scientific">Nocardia otitidiscaviarum</name>
    <dbReference type="NCBI Taxonomy" id="1823"/>
    <lineage>
        <taxon>Bacteria</taxon>
        <taxon>Bacillati</taxon>
        <taxon>Actinomycetota</taxon>
        <taxon>Actinomycetes</taxon>
        <taxon>Mycobacteriales</taxon>
        <taxon>Nocardiaceae</taxon>
        <taxon>Nocardia</taxon>
    </lineage>
</organism>
<proteinExistence type="predicted"/>
<evidence type="ECO:0000256" key="1">
    <source>
        <dbReference type="PIRSR" id="PIRSR640198-1"/>
    </source>
</evidence>
<dbReference type="PANTHER" id="PTHR13504:SF38">
    <property type="entry name" value="FIDO DOMAIN-CONTAINING PROTEIN"/>
    <property type="match status" value="1"/>
</dbReference>
<dbReference type="AlphaFoldDB" id="A0A516NW67"/>
<name>A0A516NW67_9NOCA</name>
<sequence length="400" mass="43266">MSTKWPAHGRERRAWQQTHRGGTRDDRMLREIEVSLPPRIAGQAVDVDAALSTELEAAVREIAVLDAAYGDQLEALGLLLLRTESVASSKIEAIDADLDDYARALHGIRSNPSAVAMAAATDALDALIGSASRERRVTVPNFLAAHRILMAGDKSEHMYAGHFRDMQNWIGGSDHSPRGALYIPPPPDTVADYMADLETFVNRSDLSALAQAAIAHAQFESIHPFTDGNGRIGRALINSVLRLRGVTTLVVVPLASALVARRDRYFELLTLYRTGDVRPLISDFARCAAVAAAQSRTTAERLRDEIPREWRDLLGGVRAGSAAAALLGHLPAHPILSAEEAEALTHASRSSVFAAIDRLAEAGVLRPLTDRKRNQIWGAGAVLDELDDLGVRIADAARPT</sequence>
<keyword evidence="2" id="KW-0547">Nucleotide-binding</keyword>
<reference evidence="5 6" key="1">
    <citation type="submission" date="2019-07" db="EMBL/GenBank/DDBJ databases">
        <title>Complete Genome Sequence and Methylome Analysis of Nocardia otitidis-caviarum NEB252.</title>
        <authorList>
            <person name="Fomenkov A."/>
            <person name="Anton B.P."/>
            <person name="Vincze T."/>
            <person name="Roberts R.J."/>
        </authorList>
    </citation>
    <scope>NUCLEOTIDE SEQUENCE [LARGE SCALE GENOMIC DNA]</scope>
    <source>
        <strain evidence="5 6">NEB252</strain>
    </source>
</reference>
<dbReference type="PROSITE" id="PS51459">
    <property type="entry name" value="FIDO"/>
    <property type="match status" value="1"/>
</dbReference>
<gene>
    <name evidence="5" type="ORF">FOH10_02395</name>
</gene>
<keyword evidence="2" id="KW-0067">ATP-binding</keyword>
<dbReference type="SUPFAM" id="SSF140931">
    <property type="entry name" value="Fic-like"/>
    <property type="match status" value="1"/>
</dbReference>
<dbReference type="InterPro" id="IPR003812">
    <property type="entry name" value="Fido"/>
</dbReference>